<reference evidence="2 3" key="1">
    <citation type="submission" date="2016-09" db="EMBL/GenBank/DDBJ databases">
        <title>Rhizobium sp. nov., a novel species isolated from the rice rhizosphere.</title>
        <authorList>
            <person name="Zhao J."/>
            <person name="Zhang X."/>
        </authorList>
    </citation>
    <scope>NUCLEOTIDE SEQUENCE [LARGE SCALE GENOMIC DNA]</scope>
    <source>
        <strain evidence="2 3">MH17</strain>
    </source>
</reference>
<evidence type="ECO:0000313" key="3">
    <source>
        <dbReference type="Proteomes" id="UP000186143"/>
    </source>
</evidence>
<dbReference type="RefSeq" id="WP_075636518.1">
    <property type="nucleotide sequence ID" value="NZ_MKIO01000040.1"/>
</dbReference>
<dbReference type="AlphaFoldDB" id="A0A1Q9AEA4"/>
<gene>
    <name evidence="2" type="ORF">BJF92_00505</name>
</gene>
<protein>
    <submittedName>
        <fullName evidence="2">Uncharacterized protein</fullName>
    </submittedName>
</protein>
<evidence type="ECO:0000313" key="2">
    <source>
        <dbReference type="EMBL" id="OLP53285.1"/>
    </source>
</evidence>
<sequence>MLNFLRSIWWGFWNTFNGLVWGVLRLFGHYPPVPQAKHDNLSTEDVQQELQNARDRASIAEPDDLETRVALIWGYAHADARVRTEIDLGILPEPQRHALMLMSDLDLLRLAGDRSLCAKWHLGGGKFPRTKKKAPEAPEPSKEEVVSHAFMRRQQARRWRVEDDETPSLTYARR</sequence>
<proteinExistence type="predicted"/>
<feature type="region of interest" description="Disordered" evidence="1">
    <location>
        <begin position="127"/>
        <end position="148"/>
    </location>
</feature>
<comment type="caution">
    <text evidence="2">The sequence shown here is derived from an EMBL/GenBank/DDBJ whole genome shotgun (WGS) entry which is preliminary data.</text>
</comment>
<feature type="compositionally biased region" description="Basic and acidic residues" evidence="1">
    <location>
        <begin position="133"/>
        <end position="146"/>
    </location>
</feature>
<dbReference type="EMBL" id="MKIO01000040">
    <property type="protein sequence ID" value="OLP53285.1"/>
    <property type="molecule type" value="Genomic_DNA"/>
</dbReference>
<evidence type="ECO:0000256" key="1">
    <source>
        <dbReference type="SAM" id="MobiDB-lite"/>
    </source>
</evidence>
<accession>A0A1Q9AEA4</accession>
<organism evidence="2 3">
    <name type="scientific">Xaviernesmea rhizosphaerae</name>
    <dbReference type="NCBI Taxonomy" id="1672749"/>
    <lineage>
        <taxon>Bacteria</taxon>
        <taxon>Pseudomonadati</taxon>
        <taxon>Pseudomonadota</taxon>
        <taxon>Alphaproteobacteria</taxon>
        <taxon>Hyphomicrobiales</taxon>
        <taxon>Rhizobiaceae</taxon>
        <taxon>Rhizobium/Agrobacterium group</taxon>
        <taxon>Xaviernesmea</taxon>
    </lineage>
</organism>
<name>A0A1Q9AEA4_9HYPH</name>
<dbReference type="Proteomes" id="UP000186143">
    <property type="component" value="Unassembled WGS sequence"/>
</dbReference>